<dbReference type="Proteomes" id="UP001497516">
    <property type="component" value="Chromosome 7"/>
</dbReference>
<reference evidence="1 2" key="1">
    <citation type="submission" date="2024-04" db="EMBL/GenBank/DDBJ databases">
        <authorList>
            <person name="Fracassetti M."/>
        </authorList>
    </citation>
    <scope>NUCLEOTIDE SEQUENCE [LARGE SCALE GENOMIC DNA]</scope>
</reference>
<proteinExistence type="predicted"/>
<sequence length="187" mass="21202">MKAVRFWFGEANDHTGIVPLAILLRHTLDSSREIVLVCRMCFVMSGRMLIDFESLSPSIPLEEEHCLDVKMSSDKIWILKDTGLEYHNISTDIDLNEAPSCCLQEDPVAEPLFQSASADLRRNIRSVFSSANVYLQNLQQLTFHGIGRTLIRRIYAACLINDRNKLERLSLLSSVCRFSQGNQADLV</sequence>
<evidence type="ECO:0000313" key="1">
    <source>
        <dbReference type="EMBL" id="CAL1404352.1"/>
    </source>
</evidence>
<dbReference type="AlphaFoldDB" id="A0AAV2G2F4"/>
<gene>
    <name evidence="1" type="ORF">LTRI10_LOCUS44215</name>
</gene>
<evidence type="ECO:0000313" key="2">
    <source>
        <dbReference type="Proteomes" id="UP001497516"/>
    </source>
</evidence>
<organism evidence="1 2">
    <name type="scientific">Linum trigynum</name>
    <dbReference type="NCBI Taxonomy" id="586398"/>
    <lineage>
        <taxon>Eukaryota</taxon>
        <taxon>Viridiplantae</taxon>
        <taxon>Streptophyta</taxon>
        <taxon>Embryophyta</taxon>
        <taxon>Tracheophyta</taxon>
        <taxon>Spermatophyta</taxon>
        <taxon>Magnoliopsida</taxon>
        <taxon>eudicotyledons</taxon>
        <taxon>Gunneridae</taxon>
        <taxon>Pentapetalae</taxon>
        <taxon>rosids</taxon>
        <taxon>fabids</taxon>
        <taxon>Malpighiales</taxon>
        <taxon>Linaceae</taxon>
        <taxon>Linum</taxon>
    </lineage>
</organism>
<dbReference type="PANTHER" id="PTHR21286:SF0">
    <property type="entry name" value="NUCLEAR PORE COMPLEX PROTEIN NUP160"/>
    <property type="match status" value="1"/>
</dbReference>
<protein>
    <recommendedName>
        <fullName evidence="3">CST complex subunit CTC1</fullName>
    </recommendedName>
</protein>
<evidence type="ECO:0008006" key="3">
    <source>
        <dbReference type="Google" id="ProtNLM"/>
    </source>
</evidence>
<dbReference type="GO" id="GO:0005643">
    <property type="term" value="C:nuclear pore"/>
    <property type="evidence" value="ECO:0007669"/>
    <property type="project" value="TreeGrafter"/>
</dbReference>
<keyword evidence="2" id="KW-1185">Reference proteome</keyword>
<dbReference type="InterPro" id="IPR021717">
    <property type="entry name" value="Nucleoporin_Nup160"/>
</dbReference>
<dbReference type="PANTHER" id="PTHR21286">
    <property type="entry name" value="NUCLEAR PORE COMPLEX PROTEIN NUP160"/>
    <property type="match status" value="1"/>
</dbReference>
<dbReference type="GO" id="GO:0017056">
    <property type="term" value="F:structural constituent of nuclear pore"/>
    <property type="evidence" value="ECO:0007669"/>
    <property type="project" value="TreeGrafter"/>
</dbReference>
<dbReference type="EMBL" id="OZ034820">
    <property type="protein sequence ID" value="CAL1404352.1"/>
    <property type="molecule type" value="Genomic_DNA"/>
</dbReference>
<name>A0AAV2G2F4_9ROSI</name>
<accession>A0AAV2G2F4</accession>